<dbReference type="EMBL" id="VEWK01000003">
    <property type="protein sequence ID" value="TNV13355.1"/>
    <property type="molecule type" value="Genomic_DNA"/>
</dbReference>
<dbReference type="Proteomes" id="UP000313390">
    <property type="component" value="Unassembled WGS sequence"/>
</dbReference>
<proteinExistence type="predicted"/>
<dbReference type="AlphaFoldDB" id="A0A5C5CQ89"/>
<evidence type="ECO:0000313" key="1">
    <source>
        <dbReference type="EMBL" id="TNV13355.1"/>
    </source>
</evidence>
<gene>
    <name evidence="1" type="ORF">FIB18_06670</name>
</gene>
<dbReference type="OrthoDB" id="8450286at2"/>
<organism evidence="1 2">
    <name type="scientific">Brucella pecoris</name>
    <dbReference type="NCBI Taxonomy" id="867683"/>
    <lineage>
        <taxon>Bacteria</taxon>
        <taxon>Pseudomonadati</taxon>
        <taxon>Pseudomonadota</taxon>
        <taxon>Alphaproteobacteria</taxon>
        <taxon>Hyphomicrobiales</taxon>
        <taxon>Brucellaceae</taxon>
        <taxon>Brucella/Ochrobactrum group</taxon>
        <taxon>Brucella</taxon>
    </lineage>
</organism>
<sequence length="116" mass="13374">MLQLEIVTMANIEHEIEYSFALYTYTYGDDPSQSAGQFYSSQAEAREDLVTFRASLIRDDDRDQLLPDMKIIELRTCPINQRALVELFNGMNGDLGGFIRSRRIVEVITEPQLEHE</sequence>
<reference evidence="1 2" key="1">
    <citation type="journal article" date="2011" name="Int. J. Syst. Evol. Microbiol.">
        <title>Ochrobactrum pecoris sp. nov., isolated from farm animals.</title>
        <authorList>
            <person name="Kampfer P."/>
            <person name="Huber B."/>
            <person name="Busse H.J."/>
            <person name="Scholz H.C."/>
            <person name="Tomaso H."/>
            <person name="Hotzel H."/>
            <person name="Melzer F."/>
        </authorList>
    </citation>
    <scope>NUCLEOTIDE SEQUENCE [LARGE SCALE GENOMIC DNA]</scope>
    <source>
        <strain evidence="1 2">08RB2639</strain>
    </source>
</reference>
<evidence type="ECO:0000313" key="2">
    <source>
        <dbReference type="Proteomes" id="UP000313390"/>
    </source>
</evidence>
<protein>
    <submittedName>
        <fullName evidence="1">Uncharacterized protein</fullName>
    </submittedName>
</protein>
<accession>A0A5C5CQ89</accession>
<comment type="caution">
    <text evidence="1">The sequence shown here is derived from an EMBL/GenBank/DDBJ whole genome shotgun (WGS) entry which is preliminary data.</text>
</comment>
<name>A0A5C5CQ89_9HYPH</name>